<dbReference type="InterPro" id="IPR011579">
    <property type="entry name" value="ATPase_dom"/>
</dbReference>
<dbReference type="InterPro" id="IPR004256">
    <property type="entry name" value="DUF234"/>
</dbReference>
<dbReference type="SUPFAM" id="SSF52540">
    <property type="entry name" value="P-loop containing nucleoside triphosphate hydrolases"/>
    <property type="match status" value="1"/>
</dbReference>
<organism evidence="3 4">
    <name type="scientific">Collinsella aerofaciens</name>
    <dbReference type="NCBI Taxonomy" id="74426"/>
    <lineage>
        <taxon>Bacteria</taxon>
        <taxon>Bacillati</taxon>
        <taxon>Actinomycetota</taxon>
        <taxon>Coriobacteriia</taxon>
        <taxon>Coriobacteriales</taxon>
        <taxon>Coriobacteriaceae</taxon>
        <taxon>Collinsella</taxon>
    </lineage>
</organism>
<dbReference type="AlphaFoldDB" id="A0A174DQ49"/>
<proteinExistence type="predicted"/>
<evidence type="ECO:0000259" key="2">
    <source>
        <dbReference type="Pfam" id="PF03008"/>
    </source>
</evidence>
<accession>A0A174DQ49</accession>
<evidence type="ECO:0000313" key="4">
    <source>
        <dbReference type="Proteomes" id="UP000095468"/>
    </source>
</evidence>
<dbReference type="EMBL" id="CYYP01000010">
    <property type="protein sequence ID" value="CUO26225.1"/>
    <property type="molecule type" value="Genomic_DNA"/>
</dbReference>
<dbReference type="PANTHER" id="PTHR34704">
    <property type="entry name" value="ATPASE"/>
    <property type="match status" value="1"/>
</dbReference>
<sequence length="460" mass="52763">MEFIGRERELTRIKKTLKVTEQRNVLIYGRRRVGKSELIKQALTDLPDVATVYYECRQTSEADNLESLSVLVAEALNFPPLAFTGIRELIEFLFAQAKDKNITLVLDEYPYLRDAVKGLDSILQTSIDAHREDSRLNIVLCGSYVEIMKSLIEHESPLYGRIDLALELKPMDYFDAAKFYPAFSPEDKVRLYSVFGGIPFYNRLIDQSQSVRDNIIELVTEPGARLESEVPSYLNAEISKMTNANEVFGALAQGYSRWGDVLAQSHVSSGPAMADVLDKLMSLEIVQKRAPINDPTNKRKSGYFVVDPLSLFYYRYVFRNASARQLLDPEVFYDRHVFQDFEENYVPHMFEEICRQYLVRQNRTGKIEPAFDAIGKYWYDDPANKTSGEFDVVTQDPEGYAFYEAKFRKSPITQKMVDEEIAQVEATGLKCHRYGFFSRSGFEAGESDRTVFIDLPQMFG</sequence>
<evidence type="ECO:0000259" key="1">
    <source>
        <dbReference type="Pfam" id="PF01637"/>
    </source>
</evidence>
<dbReference type="Pfam" id="PF03008">
    <property type="entry name" value="DUF234"/>
    <property type="match status" value="1"/>
</dbReference>
<reference evidence="3 4" key="1">
    <citation type="submission" date="2015-09" db="EMBL/GenBank/DDBJ databases">
        <authorList>
            <consortium name="Pathogen Informatics"/>
        </authorList>
    </citation>
    <scope>NUCLEOTIDE SEQUENCE [LARGE SCALE GENOMIC DNA]</scope>
    <source>
        <strain evidence="3 4">2789STDY5608823</strain>
    </source>
</reference>
<evidence type="ECO:0000313" key="3">
    <source>
        <dbReference type="EMBL" id="CUO26225.1"/>
    </source>
</evidence>
<dbReference type="Proteomes" id="UP000095468">
    <property type="component" value="Unassembled WGS sequence"/>
</dbReference>
<dbReference type="Pfam" id="PF01637">
    <property type="entry name" value="ATPase_2"/>
    <property type="match status" value="1"/>
</dbReference>
<dbReference type="PANTHER" id="PTHR34704:SF1">
    <property type="entry name" value="ATPASE"/>
    <property type="match status" value="1"/>
</dbReference>
<protein>
    <submittedName>
        <fullName evidence="3">Predicted ATPase (AAA+ superfamily)</fullName>
    </submittedName>
</protein>
<dbReference type="RefSeq" id="WP_055286738.1">
    <property type="nucleotide sequence ID" value="NZ_CYYP01000010.1"/>
</dbReference>
<feature type="domain" description="DUF234" evidence="2">
    <location>
        <begin position="313"/>
        <end position="409"/>
    </location>
</feature>
<dbReference type="GO" id="GO:0005524">
    <property type="term" value="F:ATP binding"/>
    <property type="evidence" value="ECO:0007669"/>
    <property type="project" value="InterPro"/>
</dbReference>
<dbReference type="Gene3D" id="3.40.50.300">
    <property type="entry name" value="P-loop containing nucleotide triphosphate hydrolases"/>
    <property type="match status" value="2"/>
</dbReference>
<gene>
    <name evidence="3" type="ORF">ERS852381_01299</name>
</gene>
<dbReference type="InterPro" id="IPR027417">
    <property type="entry name" value="P-loop_NTPase"/>
</dbReference>
<name>A0A174DQ49_9ACTN</name>
<feature type="domain" description="ATPase" evidence="1">
    <location>
        <begin position="3"/>
        <end position="200"/>
    </location>
</feature>